<keyword evidence="2" id="KW-1185">Reference proteome</keyword>
<evidence type="ECO:0000313" key="2">
    <source>
        <dbReference type="Proteomes" id="UP001219525"/>
    </source>
</evidence>
<name>A0AAD6XZP0_9AGAR</name>
<dbReference type="Proteomes" id="UP001219525">
    <property type="component" value="Unassembled WGS sequence"/>
</dbReference>
<dbReference type="EMBL" id="JARJCW010000102">
    <property type="protein sequence ID" value="KAJ7194060.1"/>
    <property type="molecule type" value="Genomic_DNA"/>
</dbReference>
<dbReference type="AlphaFoldDB" id="A0AAD6XZP0"/>
<comment type="caution">
    <text evidence="1">The sequence shown here is derived from an EMBL/GenBank/DDBJ whole genome shotgun (WGS) entry which is preliminary data.</text>
</comment>
<evidence type="ECO:0000313" key="1">
    <source>
        <dbReference type="EMBL" id="KAJ7194060.1"/>
    </source>
</evidence>
<gene>
    <name evidence="1" type="ORF">GGX14DRAFT_587128</name>
</gene>
<reference evidence="1" key="1">
    <citation type="submission" date="2023-03" db="EMBL/GenBank/DDBJ databases">
        <title>Massive genome expansion in bonnet fungi (Mycena s.s.) driven by repeated elements and novel gene families across ecological guilds.</title>
        <authorList>
            <consortium name="Lawrence Berkeley National Laboratory"/>
            <person name="Harder C.B."/>
            <person name="Miyauchi S."/>
            <person name="Viragh M."/>
            <person name="Kuo A."/>
            <person name="Thoen E."/>
            <person name="Andreopoulos B."/>
            <person name="Lu D."/>
            <person name="Skrede I."/>
            <person name="Drula E."/>
            <person name="Henrissat B."/>
            <person name="Morin E."/>
            <person name="Kohler A."/>
            <person name="Barry K."/>
            <person name="LaButti K."/>
            <person name="Morin E."/>
            <person name="Salamov A."/>
            <person name="Lipzen A."/>
            <person name="Mereny Z."/>
            <person name="Hegedus B."/>
            <person name="Baldrian P."/>
            <person name="Stursova M."/>
            <person name="Weitz H."/>
            <person name="Taylor A."/>
            <person name="Grigoriev I.V."/>
            <person name="Nagy L.G."/>
            <person name="Martin F."/>
            <person name="Kauserud H."/>
        </authorList>
    </citation>
    <scope>NUCLEOTIDE SEQUENCE</scope>
    <source>
        <strain evidence="1">9144</strain>
    </source>
</reference>
<proteinExistence type="predicted"/>
<protein>
    <submittedName>
        <fullName evidence="1">Uncharacterized protein</fullName>
    </submittedName>
</protein>
<sequence>MRTYPISPTSTMSHTLDIQSSILVAGLALVPGNTARYICLTLILGLLGYHAARGQTPAAKIQALTAAIAFANQLLTRAPCASARDLVLSMEQELRLRTAEKLKSQLKCQLIEIEGRGWKEYIRDIRDLLQSINKCTKDVKRIQSKLQLSIEWDTQRKLDGEIQVSREMFAAIHSGHRSLTMVSPLLSADSIAIINRVENVVAADLQEDIDTFQRTHLLRNRLERVDDCLGRKGSERKYSHRDMVIITLHPSSSSWMRATKSMHKSSSKMLLGRCL</sequence>
<accession>A0AAD6XZP0</accession>
<organism evidence="1 2">
    <name type="scientific">Mycena pura</name>
    <dbReference type="NCBI Taxonomy" id="153505"/>
    <lineage>
        <taxon>Eukaryota</taxon>
        <taxon>Fungi</taxon>
        <taxon>Dikarya</taxon>
        <taxon>Basidiomycota</taxon>
        <taxon>Agaricomycotina</taxon>
        <taxon>Agaricomycetes</taxon>
        <taxon>Agaricomycetidae</taxon>
        <taxon>Agaricales</taxon>
        <taxon>Marasmiineae</taxon>
        <taxon>Mycenaceae</taxon>
        <taxon>Mycena</taxon>
    </lineage>
</organism>